<feature type="transmembrane region" description="Helical" evidence="6">
    <location>
        <begin position="293"/>
        <end position="310"/>
    </location>
</feature>
<keyword evidence="8" id="KW-1185">Reference proteome</keyword>
<dbReference type="Pfam" id="PF05653">
    <property type="entry name" value="Mg_trans_NIPA"/>
    <property type="match status" value="1"/>
</dbReference>
<dbReference type="GO" id="GO:0015095">
    <property type="term" value="F:magnesium ion transmembrane transporter activity"/>
    <property type="evidence" value="ECO:0007669"/>
    <property type="project" value="InterPro"/>
</dbReference>
<dbReference type="AlphaFoldDB" id="A0AAW0GU10"/>
<proteinExistence type="predicted"/>
<feature type="transmembrane region" description="Helical" evidence="6">
    <location>
        <begin position="227"/>
        <end position="246"/>
    </location>
</feature>
<feature type="region of interest" description="Disordered" evidence="5">
    <location>
        <begin position="169"/>
        <end position="190"/>
    </location>
</feature>
<reference evidence="7 8" key="1">
    <citation type="submission" date="2022-09" db="EMBL/GenBank/DDBJ databases">
        <authorList>
            <person name="Palmer J.M."/>
        </authorList>
    </citation>
    <scope>NUCLEOTIDE SEQUENCE [LARGE SCALE GENOMIC DNA]</scope>
    <source>
        <strain evidence="7 8">DSM 7382</strain>
    </source>
</reference>
<dbReference type="PANTHER" id="PTHR12570">
    <property type="match status" value="1"/>
</dbReference>
<feature type="compositionally biased region" description="Polar residues" evidence="5">
    <location>
        <begin position="459"/>
        <end position="469"/>
    </location>
</feature>
<accession>A0AAW0GU10</accession>
<keyword evidence="2 6" id="KW-0812">Transmembrane</keyword>
<keyword evidence="3 6" id="KW-1133">Transmembrane helix</keyword>
<feature type="transmembrane region" description="Helical" evidence="6">
    <location>
        <begin position="387"/>
        <end position="407"/>
    </location>
</feature>
<dbReference type="InterPro" id="IPR008521">
    <property type="entry name" value="Mg_trans_NIPA"/>
</dbReference>
<feature type="region of interest" description="Disordered" evidence="5">
    <location>
        <begin position="106"/>
        <end position="125"/>
    </location>
</feature>
<sequence>MPVISIPTHWSTSIAQYGSTIGLEWPNISHATVAGIAVAISGNVLISLALNCQKLAHRRLEAEREAAAKSAATEPSTTRSEISGDGYFAATRHLNGSELPHLISETEPLLSPSTPGLEHTSNPRREVKRSFLSRLWRGRATRAARESDHAHVAATHVMMPVDVVTVNRTSRSNGRSHDPKPDSDQDSYDGNESDYLKSKLWWLGFILMNIGEMGNFISYAFAPASLVAPLGTFALIANCFFAPLMLGERFRKRDFFGIIIAIIGAITVVLSTNPSDTRLSPKALIEAISRRPFVIYSTVYAVGIVILSGLSEGRFGKRVVYVDVGLCALFGGFTVLSTKAVSTLLTMEWFEMFTEWITYPVLAILIGTGVGQIRYLNRALMRFDSKIVVPTQFVLFNLSAILGSAIPLRRLQKATFHQLITFLYGCGATFFGVFLITWNPSSSSSTQEAPEQHTETEPSDASLTDSSTDPRNHNVRLGSISRRNRAMLVIPEGTVSSSASPRLARKQSIVSMLGFSSAQRVLIVHTPPRDGFCTIDVSRTSRVRTILLPCLLLMPSLGGEL</sequence>
<dbReference type="Proteomes" id="UP001385951">
    <property type="component" value="Unassembled WGS sequence"/>
</dbReference>
<dbReference type="InterPro" id="IPR037185">
    <property type="entry name" value="EmrE-like"/>
</dbReference>
<evidence type="ECO:0000256" key="2">
    <source>
        <dbReference type="ARBA" id="ARBA00022692"/>
    </source>
</evidence>
<feature type="transmembrane region" description="Helical" evidence="6">
    <location>
        <begin position="419"/>
        <end position="438"/>
    </location>
</feature>
<evidence type="ECO:0000256" key="5">
    <source>
        <dbReference type="SAM" id="MobiDB-lite"/>
    </source>
</evidence>
<evidence type="ECO:0000256" key="1">
    <source>
        <dbReference type="ARBA" id="ARBA00004141"/>
    </source>
</evidence>
<feature type="transmembrane region" description="Helical" evidence="6">
    <location>
        <begin position="255"/>
        <end position="273"/>
    </location>
</feature>
<feature type="transmembrane region" description="Helical" evidence="6">
    <location>
        <begin position="28"/>
        <end position="50"/>
    </location>
</feature>
<gene>
    <name evidence="7" type="ORF">QCA50_000203</name>
</gene>
<evidence type="ECO:0000313" key="8">
    <source>
        <dbReference type="Proteomes" id="UP001385951"/>
    </source>
</evidence>
<feature type="region of interest" description="Disordered" evidence="5">
    <location>
        <begin position="444"/>
        <end position="475"/>
    </location>
</feature>
<keyword evidence="4 6" id="KW-0472">Membrane</keyword>
<evidence type="ECO:0000256" key="4">
    <source>
        <dbReference type="ARBA" id="ARBA00023136"/>
    </source>
</evidence>
<comment type="subcellular location">
    <subcellularLocation>
        <location evidence="1">Membrane</location>
        <topology evidence="1">Multi-pass membrane protein</topology>
    </subcellularLocation>
</comment>
<evidence type="ECO:0000256" key="3">
    <source>
        <dbReference type="ARBA" id="ARBA00022989"/>
    </source>
</evidence>
<dbReference type="EMBL" id="JASBNA010000001">
    <property type="protein sequence ID" value="KAK7695567.1"/>
    <property type="molecule type" value="Genomic_DNA"/>
</dbReference>
<comment type="caution">
    <text evidence="7">The sequence shown here is derived from an EMBL/GenBank/DDBJ whole genome shotgun (WGS) entry which is preliminary data.</text>
</comment>
<name>A0AAW0GU10_9APHY</name>
<dbReference type="PANTHER" id="PTHR12570:SF65">
    <property type="entry name" value="MAGNESIUM TRANSPORTER NIPA9-RELATED"/>
    <property type="match status" value="1"/>
</dbReference>
<feature type="transmembrane region" description="Helical" evidence="6">
    <location>
        <begin position="356"/>
        <end position="375"/>
    </location>
</feature>
<evidence type="ECO:0000313" key="7">
    <source>
        <dbReference type="EMBL" id="KAK7695567.1"/>
    </source>
</evidence>
<evidence type="ECO:0000256" key="6">
    <source>
        <dbReference type="SAM" id="Phobius"/>
    </source>
</evidence>
<evidence type="ECO:0008006" key="9">
    <source>
        <dbReference type="Google" id="ProtNLM"/>
    </source>
</evidence>
<dbReference type="SUPFAM" id="SSF103481">
    <property type="entry name" value="Multidrug resistance efflux transporter EmrE"/>
    <property type="match status" value="1"/>
</dbReference>
<protein>
    <recommendedName>
        <fullName evidence="9">DUF803-domain-containing protein</fullName>
    </recommendedName>
</protein>
<organism evidence="7 8">
    <name type="scientific">Cerrena zonata</name>
    <dbReference type="NCBI Taxonomy" id="2478898"/>
    <lineage>
        <taxon>Eukaryota</taxon>
        <taxon>Fungi</taxon>
        <taxon>Dikarya</taxon>
        <taxon>Basidiomycota</taxon>
        <taxon>Agaricomycotina</taxon>
        <taxon>Agaricomycetes</taxon>
        <taxon>Polyporales</taxon>
        <taxon>Cerrenaceae</taxon>
        <taxon>Cerrena</taxon>
    </lineage>
</organism>
<feature type="transmembrane region" description="Helical" evidence="6">
    <location>
        <begin position="319"/>
        <end position="336"/>
    </location>
</feature>
<feature type="transmembrane region" description="Helical" evidence="6">
    <location>
        <begin position="200"/>
        <end position="221"/>
    </location>
</feature>
<dbReference type="GO" id="GO:0016020">
    <property type="term" value="C:membrane"/>
    <property type="evidence" value="ECO:0007669"/>
    <property type="project" value="UniProtKB-SubCell"/>
</dbReference>